<dbReference type="AlphaFoldDB" id="A0A935K7Q0"/>
<proteinExistence type="inferred from homology"/>
<dbReference type="EMBL" id="JADJMS010000047">
    <property type="protein sequence ID" value="MBK7417057.1"/>
    <property type="molecule type" value="Genomic_DNA"/>
</dbReference>
<organism evidence="4 5">
    <name type="scientific">Candidatus Dechloromonas phosphorivorans</name>
    <dbReference type="NCBI Taxonomy" id="2899244"/>
    <lineage>
        <taxon>Bacteria</taxon>
        <taxon>Pseudomonadati</taxon>
        <taxon>Pseudomonadota</taxon>
        <taxon>Betaproteobacteria</taxon>
        <taxon>Rhodocyclales</taxon>
        <taxon>Azonexaceae</taxon>
        <taxon>Dechloromonas</taxon>
    </lineage>
</organism>
<dbReference type="GO" id="GO:0046872">
    <property type="term" value="F:metal ion binding"/>
    <property type="evidence" value="ECO:0007669"/>
    <property type="project" value="UniProtKB-KW"/>
</dbReference>
<comment type="caution">
    <text evidence="4">The sequence shown here is derived from an EMBL/GenBank/DDBJ whole genome shotgun (WGS) entry which is preliminary data.</text>
</comment>
<evidence type="ECO:0000256" key="3">
    <source>
        <dbReference type="ARBA" id="ARBA00023004"/>
    </source>
</evidence>
<reference evidence="4 5" key="1">
    <citation type="submission" date="2020-10" db="EMBL/GenBank/DDBJ databases">
        <title>Connecting structure to function with the recovery of over 1000 high-quality activated sludge metagenome-assembled genomes encoding full-length rRNA genes using long-read sequencing.</title>
        <authorList>
            <person name="Singleton C.M."/>
            <person name="Petriglieri F."/>
            <person name="Kristensen J.M."/>
            <person name="Kirkegaard R.H."/>
            <person name="Michaelsen T.Y."/>
            <person name="Andersen M.H."/>
            <person name="Karst S.M."/>
            <person name="Dueholm M.S."/>
            <person name="Nielsen P.H."/>
            <person name="Albertsen M."/>
        </authorList>
    </citation>
    <scope>NUCLEOTIDE SEQUENCE [LARGE SCALE GENOMIC DNA]</scope>
    <source>
        <strain evidence="4">EsbW_18-Q3-R4-48_BATAC.463</strain>
    </source>
</reference>
<accession>A0A935K7Q0</accession>
<evidence type="ECO:0008006" key="6">
    <source>
        <dbReference type="Google" id="ProtNLM"/>
    </source>
</evidence>
<dbReference type="Gene3D" id="1.20.120.50">
    <property type="entry name" value="Hemerythrin-like"/>
    <property type="match status" value="1"/>
</dbReference>
<evidence type="ECO:0000256" key="1">
    <source>
        <dbReference type="ARBA" id="ARBA00010587"/>
    </source>
</evidence>
<comment type="similarity">
    <text evidence="1">Belongs to the hemerythrin family.</text>
</comment>
<keyword evidence="2" id="KW-0479">Metal-binding</keyword>
<evidence type="ECO:0000313" key="4">
    <source>
        <dbReference type="EMBL" id="MBK7417057.1"/>
    </source>
</evidence>
<name>A0A935K7Q0_9RHOO</name>
<evidence type="ECO:0000313" key="5">
    <source>
        <dbReference type="Proteomes" id="UP000739411"/>
    </source>
</evidence>
<evidence type="ECO:0000256" key="2">
    <source>
        <dbReference type="ARBA" id="ARBA00022723"/>
    </source>
</evidence>
<keyword evidence="3" id="KW-0408">Iron</keyword>
<sequence length="82" mass="9795">MRDSLLYMVDRHVCEAHMEDHAQISHKIQQIVAAIEPSKIILLVRELDHLLERWVSHHVVLHDQALERWMMSRDFLPHLKKA</sequence>
<dbReference type="Proteomes" id="UP000739411">
    <property type="component" value="Unassembled WGS sequence"/>
</dbReference>
<dbReference type="InterPro" id="IPR035938">
    <property type="entry name" value="Hemerythrin-like_sf"/>
</dbReference>
<protein>
    <recommendedName>
        <fullName evidence="6">Hemerythrin-like domain-containing protein</fullName>
    </recommendedName>
</protein>
<gene>
    <name evidence="4" type="ORF">IPJ38_20085</name>
</gene>